<accession>X1BWQ5</accession>
<feature type="domain" description="HEPN" evidence="2">
    <location>
        <begin position="5"/>
        <end position="118"/>
    </location>
</feature>
<organism evidence="3">
    <name type="scientific">marine sediment metagenome</name>
    <dbReference type="NCBI Taxonomy" id="412755"/>
    <lineage>
        <taxon>unclassified sequences</taxon>
        <taxon>metagenomes</taxon>
        <taxon>ecological metagenomes</taxon>
    </lineage>
</organism>
<reference evidence="3" key="1">
    <citation type="journal article" date="2014" name="Front. Microbiol.">
        <title>High frequency of phylogenetically diverse reductive dehalogenase-homologous genes in deep subseafloor sedimentary metagenomes.</title>
        <authorList>
            <person name="Kawai M."/>
            <person name="Futagami T."/>
            <person name="Toyoda A."/>
            <person name="Takaki Y."/>
            <person name="Nishi S."/>
            <person name="Hori S."/>
            <person name="Arai W."/>
            <person name="Tsubouchi T."/>
            <person name="Morono Y."/>
            <person name="Uchiyama I."/>
            <person name="Ito T."/>
            <person name="Fujiyama A."/>
            <person name="Inagaki F."/>
            <person name="Takami H."/>
        </authorList>
    </citation>
    <scope>NUCLEOTIDE SEQUENCE</scope>
    <source>
        <strain evidence="3">Expedition CK06-06</strain>
    </source>
</reference>
<dbReference type="InterPro" id="IPR007842">
    <property type="entry name" value="HEPN_dom"/>
</dbReference>
<dbReference type="PANTHER" id="PTHR36565:SF1">
    <property type="entry name" value="UPF0332 PROTEIN TM_1000"/>
    <property type="match status" value="1"/>
</dbReference>
<comment type="caution">
    <text evidence="3">The sequence shown here is derived from an EMBL/GenBank/DDBJ whole genome shotgun (WGS) entry which is preliminary data.</text>
</comment>
<dbReference type="InterPro" id="IPR052226">
    <property type="entry name" value="UPF0332_toxin"/>
</dbReference>
<gene>
    <name evidence="3" type="ORF">S01H4_24435</name>
</gene>
<dbReference type="Gene3D" id="1.20.120.330">
    <property type="entry name" value="Nucleotidyltransferases domain 2"/>
    <property type="match status" value="1"/>
</dbReference>
<evidence type="ECO:0000256" key="1">
    <source>
        <dbReference type="ARBA" id="ARBA00038248"/>
    </source>
</evidence>
<proteinExistence type="inferred from homology"/>
<protein>
    <recommendedName>
        <fullName evidence="2">HEPN domain-containing protein</fullName>
    </recommendedName>
</protein>
<dbReference type="EMBL" id="BART01011473">
    <property type="protein sequence ID" value="GAG85557.1"/>
    <property type="molecule type" value="Genomic_DNA"/>
</dbReference>
<name>X1BWQ5_9ZZZZ</name>
<dbReference type="PANTHER" id="PTHR36565">
    <property type="entry name" value="UPF0332 PROTEIN TM_1000"/>
    <property type="match status" value="1"/>
</dbReference>
<dbReference type="AlphaFoldDB" id="X1BWQ5"/>
<sequence>MSPAAEDLWQRAKDALRVAKHDLALSADAAASRAYYAAFYAASALFAIEGKIFSKHSAVEAAVHRDLVQPGVWTAELGRGYSRLAQLRARGDYGGSRHVSAEDAAEAIRIADDILRAVAAAHPEEFGSLDQP</sequence>
<comment type="similarity">
    <text evidence="1">Belongs to the UPF0332 family.</text>
</comment>
<evidence type="ECO:0000313" key="3">
    <source>
        <dbReference type="EMBL" id="GAG85557.1"/>
    </source>
</evidence>
<evidence type="ECO:0000259" key="2">
    <source>
        <dbReference type="Pfam" id="PF05168"/>
    </source>
</evidence>
<dbReference type="Pfam" id="PF05168">
    <property type="entry name" value="HEPN"/>
    <property type="match status" value="1"/>
</dbReference>